<evidence type="ECO:0000313" key="4">
    <source>
        <dbReference type="Proteomes" id="UP000276443"/>
    </source>
</evidence>
<protein>
    <submittedName>
        <fullName evidence="3">Peptidoglycan/xylan/chitin deacetylase (PgdA/CDA1 family)</fullName>
    </submittedName>
</protein>
<dbReference type="Pfam" id="PF01522">
    <property type="entry name" value="Polysacc_deac_1"/>
    <property type="match status" value="1"/>
</dbReference>
<keyword evidence="4" id="KW-1185">Reference proteome</keyword>
<dbReference type="InterPro" id="IPR050248">
    <property type="entry name" value="Polysacc_deacetylase_ArnD"/>
</dbReference>
<dbReference type="GO" id="GO:0005975">
    <property type="term" value="P:carbohydrate metabolic process"/>
    <property type="evidence" value="ECO:0007669"/>
    <property type="project" value="InterPro"/>
</dbReference>
<accession>A0A3N5C3G1</accession>
<gene>
    <name evidence="3" type="ORF">EDC24_1170</name>
</gene>
<dbReference type="PANTHER" id="PTHR10587">
    <property type="entry name" value="GLYCOSYL TRANSFERASE-RELATED"/>
    <property type="match status" value="1"/>
</dbReference>
<dbReference type="GO" id="GO:0016810">
    <property type="term" value="F:hydrolase activity, acting on carbon-nitrogen (but not peptide) bonds"/>
    <property type="evidence" value="ECO:0007669"/>
    <property type="project" value="InterPro"/>
</dbReference>
<evidence type="ECO:0000259" key="2">
    <source>
        <dbReference type="PROSITE" id="PS51677"/>
    </source>
</evidence>
<dbReference type="SUPFAM" id="SSF88713">
    <property type="entry name" value="Glycoside hydrolase/deacetylase"/>
    <property type="match status" value="1"/>
</dbReference>
<comment type="caution">
    <text evidence="3">The sequence shown here is derived from an EMBL/GenBank/DDBJ whole genome shotgun (WGS) entry which is preliminary data.</text>
</comment>
<proteinExistence type="predicted"/>
<evidence type="ECO:0000313" key="3">
    <source>
        <dbReference type="EMBL" id="RPF53982.1"/>
    </source>
</evidence>
<feature type="region of interest" description="Disordered" evidence="1">
    <location>
        <begin position="124"/>
        <end position="151"/>
    </location>
</feature>
<dbReference type="CDD" id="cd10917">
    <property type="entry name" value="CE4_NodB_like_6s_7s"/>
    <property type="match status" value="1"/>
</dbReference>
<dbReference type="PANTHER" id="PTHR10587:SF125">
    <property type="entry name" value="POLYSACCHARIDE DEACETYLASE YHEN-RELATED"/>
    <property type="match status" value="1"/>
</dbReference>
<dbReference type="InterPro" id="IPR011330">
    <property type="entry name" value="Glyco_hydro/deAcase_b/a-brl"/>
</dbReference>
<dbReference type="OrthoDB" id="9812065at2"/>
<dbReference type="EMBL" id="RKRF01000008">
    <property type="protein sequence ID" value="RPF53982.1"/>
    <property type="molecule type" value="Genomic_DNA"/>
</dbReference>
<name>A0A3N5C3G1_9BACI</name>
<dbReference type="Gene3D" id="3.20.20.370">
    <property type="entry name" value="Glycoside hydrolase/deacetylase"/>
    <property type="match status" value="1"/>
</dbReference>
<reference evidence="3 4" key="1">
    <citation type="submission" date="2018-11" db="EMBL/GenBank/DDBJ databases">
        <title>Genomic Encyclopedia of Type Strains, Phase IV (KMG-IV): sequencing the most valuable type-strain genomes for metagenomic binning, comparative biology and taxonomic classification.</title>
        <authorList>
            <person name="Goeker M."/>
        </authorList>
    </citation>
    <scope>NUCLEOTIDE SEQUENCE [LARGE SCALE GENOMIC DNA]</scope>
    <source>
        <strain evidence="3 4">DSM 18090</strain>
    </source>
</reference>
<feature type="domain" description="NodB homology" evidence="2">
    <location>
        <begin position="267"/>
        <end position="442"/>
    </location>
</feature>
<dbReference type="InterPro" id="IPR002509">
    <property type="entry name" value="NODB_dom"/>
</dbReference>
<feature type="region of interest" description="Disordered" evidence="1">
    <location>
        <begin position="225"/>
        <end position="251"/>
    </location>
</feature>
<feature type="compositionally biased region" description="Acidic residues" evidence="1">
    <location>
        <begin position="225"/>
        <end position="235"/>
    </location>
</feature>
<evidence type="ECO:0000256" key="1">
    <source>
        <dbReference type="SAM" id="MobiDB-lite"/>
    </source>
</evidence>
<dbReference type="PROSITE" id="PS51677">
    <property type="entry name" value="NODB"/>
    <property type="match status" value="1"/>
</dbReference>
<dbReference type="AlphaFoldDB" id="A0A3N5C3G1"/>
<sequence length="445" mass="50511">MSYTFKLLELVELNQGYAKIRLTIDQNEKLIWFELDDQTYQSLKDHTTSLEGSLWRLSFTSKRDPFTDTYTSTLTAVDGSFQRKVDFVCSKSYQTQLEEIKGTENFKQVEQLSFIHLPEDFAQSINDQPDTVPEPEEEPQQKKTSDESQTSNWASFKVDDVVEEKPESDWLNQVKFPKIFRNGLLAGVALAVLLAFSSEHFAAFENENSEPVANQDDETLVLDAHSEDEESDEVEERSVSENSTEEKDDPFPMYEVESNHFYSLPEGYVALTFDDGPSVFTKDIAGVLADYGVAGTFFFVGQHVEKYPEAAAFAEDLGHVIGSHSHSHDNLNQLTPKLLQNDMLEALTGLEGLVGRQVELFRPPFGAINQDVQEVIQQHDLKTVMWNRDPRDWKANNETDIINYFKSVDPSGGIYILHENKHTLNALPEILDYLESQGLQVVGIK</sequence>
<dbReference type="Proteomes" id="UP000276443">
    <property type="component" value="Unassembled WGS sequence"/>
</dbReference>
<organism evidence="3 4">
    <name type="scientific">Aquisalibacillus elongatus</name>
    <dbReference type="NCBI Taxonomy" id="485577"/>
    <lineage>
        <taxon>Bacteria</taxon>
        <taxon>Bacillati</taxon>
        <taxon>Bacillota</taxon>
        <taxon>Bacilli</taxon>
        <taxon>Bacillales</taxon>
        <taxon>Bacillaceae</taxon>
        <taxon>Aquisalibacillus</taxon>
    </lineage>
</organism>
<dbReference type="RefSeq" id="WP_124220628.1">
    <property type="nucleotide sequence ID" value="NZ_RKRF01000008.1"/>
</dbReference>